<proteinExistence type="predicted"/>
<reference evidence="2" key="2">
    <citation type="submission" date="2015-07" db="EMBL/GenBank/DDBJ databases">
        <authorList>
            <person name="Noorani M."/>
        </authorList>
    </citation>
    <scope>NUCLEOTIDE SEQUENCE</scope>
    <source>
        <strain evidence="2">Yugu1</strain>
    </source>
</reference>
<organism evidence="2">
    <name type="scientific">Setaria italica</name>
    <name type="common">Foxtail millet</name>
    <name type="synonym">Panicum italicum</name>
    <dbReference type="NCBI Taxonomy" id="4555"/>
    <lineage>
        <taxon>Eukaryota</taxon>
        <taxon>Viridiplantae</taxon>
        <taxon>Streptophyta</taxon>
        <taxon>Embryophyta</taxon>
        <taxon>Tracheophyta</taxon>
        <taxon>Spermatophyta</taxon>
        <taxon>Magnoliopsida</taxon>
        <taxon>Liliopsida</taxon>
        <taxon>Poales</taxon>
        <taxon>Poaceae</taxon>
        <taxon>PACMAD clade</taxon>
        <taxon>Panicoideae</taxon>
        <taxon>Panicodae</taxon>
        <taxon>Paniceae</taxon>
        <taxon>Cenchrinae</taxon>
        <taxon>Setaria</taxon>
    </lineage>
</organism>
<feature type="compositionally biased region" description="Low complexity" evidence="1">
    <location>
        <begin position="30"/>
        <end position="49"/>
    </location>
</feature>
<reference evidence="2" key="1">
    <citation type="journal article" date="2012" name="Nat. Biotechnol.">
        <title>Reference genome sequence of the model plant Setaria.</title>
        <authorList>
            <person name="Bennetzen J.L."/>
            <person name="Schmutz J."/>
            <person name="Wang H."/>
            <person name="Percifield R."/>
            <person name="Hawkins J."/>
            <person name="Pontaroli A.C."/>
            <person name="Estep M."/>
            <person name="Feng L."/>
            <person name="Vaughn J.N."/>
            <person name="Grimwood J."/>
            <person name="Jenkins J."/>
            <person name="Barry K."/>
            <person name="Lindquist E."/>
            <person name="Hellsten U."/>
            <person name="Deshpande S."/>
            <person name="Wang X."/>
            <person name="Wu X."/>
            <person name="Mitros T."/>
            <person name="Triplett J."/>
            <person name="Yang X."/>
            <person name="Ye C.Y."/>
            <person name="Mauro-Herrera M."/>
            <person name="Wang L."/>
            <person name="Li P."/>
            <person name="Sharma M."/>
            <person name="Sharma R."/>
            <person name="Ronald P.C."/>
            <person name="Panaud O."/>
            <person name="Kellogg E.A."/>
            <person name="Brutnell T.P."/>
            <person name="Doust A.N."/>
            <person name="Tuskan G.A."/>
            <person name="Rokhsar D."/>
            <person name="Devos K.M."/>
        </authorList>
    </citation>
    <scope>NUCLEOTIDE SEQUENCE [LARGE SCALE GENOMIC DNA]</scope>
    <source>
        <strain evidence="2">Yugu1</strain>
    </source>
</reference>
<protein>
    <submittedName>
        <fullName evidence="2">Uncharacterized protein</fullName>
    </submittedName>
</protein>
<sequence>MGNILRCFEGQEDHQGPVVHGGGSHYPYYQPQYYGHGPPAAAPRPHQQALGPHGDTPVTASGATALKQVRIHIHAKKKILPVSSSIQCSSSISFPTLCP</sequence>
<feature type="region of interest" description="Disordered" evidence="1">
    <location>
        <begin position="30"/>
        <end position="61"/>
    </location>
</feature>
<gene>
    <name evidence="2" type="ORF">SETIT_5G159200v2</name>
</gene>
<evidence type="ECO:0000313" key="2">
    <source>
        <dbReference type="EMBL" id="RCV25348.1"/>
    </source>
</evidence>
<dbReference type="AlphaFoldDB" id="A0A368R5K8"/>
<dbReference type="EMBL" id="CM003532">
    <property type="protein sequence ID" value="RCV25348.1"/>
    <property type="molecule type" value="Genomic_DNA"/>
</dbReference>
<accession>A0A368R5K8</accession>
<name>A0A368R5K8_SETIT</name>
<evidence type="ECO:0000256" key="1">
    <source>
        <dbReference type="SAM" id="MobiDB-lite"/>
    </source>
</evidence>